<dbReference type="Proteomes" id="UP001162992">
    <property type="component" value="Chromosome 17"/>
</dbReference>
<gene>
    <name evidence="1" type="ORF">O6H91_17G086400</name>
</gene>
<proteinExistence type="predicted"/>
<reference evidence="2" key="1">
    <citation type="journal article" date="2024" name="Proc. Natl. Acad. Sci. U.S.A.">
        <title>Extraordinary preservation of gene collinearity over three hundred million years revealed in homosporous lycophytes.</title>
        <authorList>
            <person name="Li C."/>
            <person name="Wickell D."/>
            <person name="Kuo L.Y."/>
            <person name="Chen X."/>
            <person name="Nie B."/>
            <person name="Liao X."/>
            <person name="Peng D."/>
            <person name="Ji J."/>
            <person name="Jenkins J."/>
            <person name="Williams M."/>
            <person name="Shu S."/>
            <person name="Plott C."/>
            <person name="Barry K."/>
            <person name="Rajasekar S."/>
            <person name="Grimwood J."/>
            <person name="Han X."/>
            <person name="Sun S."/>
            <person name="Hou Z."/>
            <person name="He W."/>
            <person name="Dai G."/>
            <person name="Sun C."/>
            <person name="Schmutz J."/>
            <person name="Leebens-Mack J.H."/>
            <person name="Li F.W."/>
            <person name="Wang L."/>
        </authorList>
    </citation>
    <scope>NUCLEOTIDE SEQUENCE [LARGE SCALE GENOMIC DNA]</scope>
    <source>
        <strain evidence="2">cv. PW_Plant_1</strain>
    </source>
</reference>
<organism evidence="1 2">
    <name type="scientific">Diphasiastrum complanatum</name>
    <name type="common">Issler's clubmoss</name>
    <name type="synonym">Lycopodium complanatum</name>
    <dbReference type="NCBI Taxonomy" id="34168"/>
    <lineage>
        <taxon>Eukaryota</taxon>
        <taxon>Viridiplantae</taxon>
        <taxon>Streptophyta</taxon>
        <taxon>Embryophyta</taxon>
        <taxon>Tracheophyta</taxon>
        <taxon>Lycopodiopsida</taxon>
        <taxon>Lycopodiales</taxon>
        <taxon>Lycopodiaceae</taxon>
        <taxon>Lycopodioideae</taxon>
        <taxon>Diphasiastrum</taxon>
    </lineage>
</organism>
<accession>A0ACC2B8V3</accession>
<protein>
    <submittedName>
        <fullName evidence="1">Uncharacterized protein</fullName>
    </submittedName>
</protein>
<dbReference type="EMBL" id="CM055108">
    <property type="protein sequence ID" value="KAJ7526190.1"/>
    <property type="molecule type" value="Genomic_DNA"/>
</dbReference>
<name>A0ACC2B8V3_DIPCM</name>
<keyword evidence="2" id="KW-1185">Reference proteome</keyword>
<evidence type="ECO:0000313" key="2">
    <source>
        <dbReference type="Proteomes" id="UP001162992"/>
    </source>
</evidence>
<sequence>MKQQPFLKACILGLLSGGRFNKITSPINRRLKPHIGAKRNSFWTGKNSFPLLVQLSLVCESFTRVIHKPPIQRQQGQTIADKCVLVFRCFVFVDISLSERMYQTSLCQKLLEIWNTYMVRSQFLFYISFLQNIGKNERDC</sequence>
<comment type="caution">
    <text evidence="1">The sequence shown here is derived from an EMBL/GenBank/DDBJ whole genome shotgun (WGS) entry which is preliminary data.</text>
</comment>
<evidence type="ECO:0000313" key="1">
    <source>
        <dbReference type="EMBL" id="KAJ7526190.1"/>
    </source>
</evidence>